<feature type="domain" description="3-keto-alpha-glucoside-1,2-lyase/3-keto-2-hydroxy-glucal hydratase" evidence="1">
    <location>
        <begin position="23"/>
        <end position="228"/>
    </location>
</feature>
<evidence type="ECO:0000313" key="2">
    <source>
        <dbReference type="EMBL" id="SEW44231.1"/>
    </source>
</evidence>
<dbReference type="Pfam" id="PF06439">
    <property type="entry name" value="3keto-disac_hyd"/>
    <property type="match status" value="1"/>
</dbReference>
<dbReference type="RefSeq" id="WP_090261282.1">
    <property type="nucleotide sequence ID" value="NZ_FOIR01000006.1"/>
</dbReference>
<dbReference type="GO" id="GO:0016787">
    <property type="term" value="F:hydrolase activity"/>
    <property type="evidence" value="ECO:0007669"/>
    <property type="project" value="InterPro"/>
</dbReference>
<dbReference type="Gene3D" id="2.60.120.560">
    <property type="entry name" value="Exo-inulinase, domain 1"/>
    <property type="match status" value="1"/>
</dbReference>
<keyword evidence="3" id="KW-1185">Reference proteome</keyword>
<sequence>MKRNAIFLFSLCIAMFGCQQNDGWISLFDGETLDGWHVYGHGKEYNGWTVDQGVILFDPALRTESTSANLTTDKQYSSFELSLEWMIGEHGNSGLMWGVIESDKYEHPYLTGAEIQILDDGWTEYVTERGDINRAGSLYNLMPPSQVVSKHAGEWNKYLLHIDQENNEGFLIFNDVKVLEFPVNGPDWQALIDKSPFGVWEDFGKAQTGYISLQEHGGKVAFRNIKIRELNQE</sequence>
<accession>A0A1I0RS99</accession>
<gene>
    <name evidence="2" type="ORF">SAMN05216290_4052</name>
</gene>
<evidence type="ECO:0000259" key="1">
    <source>
        <dbReference type="Pfam" id="PF06439"/>
    </source>
</evidence>
<organism evidence="2 3">
    <name type="scientific">Roseivirga pacifica</name>
    <dbReference type="NCBI Taxonomy" id="1267423"/>
    <lineage>
        <taxon>Bacteria</taxon>
        <taxon>Pseudomonadati</taxon>
        <taxon>Bacteroidota</taxon>
        <taxon>Cytophagia</taxon>
        <taxon>Cytophagales</taxon>
        <taxon>Roseivirgaceae</taxon>
        <taxon>Roseivirga</taxon>
    </lineage>
</organism>
<dbReference type="GeneID" id="99988715"/>
<dbReference type="AlphaFoldDB" id="A0A1I0RS99"/>
<reference evidence="3" key="1">
    <citation type="submission" date="2016-10" db="EMBL/GenBank/DDBJ databases">
        <authorList>
            <person name="Varghese N."/>
            <person name="Submissions S."/>
        </authorList>
    </citation>
    <scope>NUCLEOTIDE SEQUENCE [LARGE SCALE GENOMIC DNA]</scope>
    <source>
        <strain evidence="3">CGMCC 1.12402</strain>
    </source>
</reference>
<dbReference type="STRING" id="1267423.SAMN05216290_4052"/>
<evidence type="ECO:0000313" key="3">
    <source>
        <dbReference type="Proteomes" id="UP000199437"/>
    </source>
</evidence>
<dbReference type="PROSITE" id="PS51257">
    <property type="entry name" value="PROKAR_LIPOPROTEIN"/>
    <property type="match status" value="1"/>
</dbReference>
<proteinExistence type="predicted"/>
<name>A0A1I0RS99_9BACT</name>
<dbReference type="OrthoDB" id="9806233at2"/>
<dbReference type="Proteomes" id="UP000199437">
    <property type="component" value="Unassembled WGS sequence"/>
</dbReference>
<dbReference type="InterPro" id="IPR010496">
    <property type="entry name" value="AL/BT2_dom"/>
</dbReference>
<dbReference type="EMBL" id="FOIR01000006">
    <property type="protein sequence ID" value="SEW44231.1"/>
    <property type="molecule type" value="Genomic_DNA"/>
</dbReference>
<protein>
    <recommendedName>
        <fullName evidence="1">3-keto-alpha-glucoside-1,2-lyase/3-keto-2-hydroxy-glucal hydratase domain-containing protein</fullName>
    </recommendedName>
</protein>